<gene>
    <name evidence="2" type="ORF">MNODULE_08255</name>
</gene>
<accession>A0A7X6DPJ8</accession>
<evidence type="ECO:0000313" key="2">
    <source>
        <dbReference type="EMBL" id="NKE70728.1"/>
    </source>
</evidence>
<dbReference type="GO" id="GO:0051536">
    <property type="term" value="F:iron-sulfur cluster binding"/>
    <property type="evidence" value="ECO:0007669"/>
    <property type="project" value="InterPro"/>
</dbReference>
<dbReference type="InterPro" id="IPR034904">
    <property type="entry name" value="FSCA_dom_sf"/>
</dbReference>
<dbReference type="GO" id="GO:0005506">
    <property type="term" value="F:iron ion binding"/>
    <property type="evidence" value="ECO:0007669"/>
    <property type="project" value="InterPro"/>
</dbReference>
<dbReference type="GO" id="GO:0016226">
    <property type="term" value="P:iron-sulfur cluster assembly"/>
    <property type="evidence" value="ECO:0007669"/>
    <property type="project" value="InterPro"/>
</dbReference>
<keyword evidence="3" id="KW-1185">Reference proteome</keyword>
<dbReference type="InterPro" id="IPR001075">
    <property type="entry name" value="NIF_FeS_clus_asmbl_NifU_C"/>
</dbReference>
<dbReference type="AlphaFoldDB" id="A0A7X6DPJ8"/>
<name>A0A7X6DPJ8_9BACT</name>
<dbReference type="Pfam" id="PF01106">
    <property type="entry name" value="NifU"/>
    <property type="match status" value="1"/>
</dbReference>
<protein>
    <recommendedName>
        <fullName evidence="1">NIF system FeS cluster assembly NifU C-terminal domain-containing protein</fullName>
    </recommendedName>
</protein>
<dbReference type="Gene3D" id="2.60.300.12">
    <property type="entry name" value="HesB-like domain"/>
    <property type="match status" value="1"/>
</dbReference>
<organism evidence="2 3">
    <name type="scientific">Candidatus Manganitrophus noduliformans</name>
    <dbReference type="NCBI Taxonomy" id="2606439"/>
    <lineage>
        <taxon>Bacteria</taxon>
        <taxon>Pseudomonadati</taxon>
        <taxon>Nitrospirota</taxon>
        <taxon>Nitrospiria</taxon>
        <taxon>Candidatus Troglogloeales</taxon>
        <taxon>Candidatus Manganitrophaceae</taxon>
        <taxon>Candidatus Manganitrophus</taxon>
    </lineage>
</organism>
<reference evidence="2 3" key="1">
    <citation type="journal article" date="2020" name="Nature">
        <title>Bacterial chemolithoautotrophy via manganese oxidation.</title>
        <authorList>
            <person name="Yu H."/>
            <person name="Leadbetter J.R."/>
        </authorList>
    </citation>
    <scope>NUCLEOTIDE SEQUENCE [LARGE SCALE GENOMIC DNA]</scope>
    <source>
        <strain evidence="2 3">Mn-1</strain>
    </source>
</reference>
<dbReference type="RefSeq" id="WP_168058964.1">
    <property type="nucleotide sequence ID" value="NZ_VTOW01000001.1"/>
</dbReference>
<comment type="caution">
    <text evidence="2">The sequence shown here is derived from an EMBL/GenBank/DDBJ whole genome shotgun (WGS) entry which is preliminary data.</text>
</comment>
<dbReference type="SUPFAM" id="SSF89360">
    <property type="entry name" value="HesB-like domain"/>
    <property type="match status" value="1"/>
</dbReference>
<evidence type="ECO:0000313" key="3">
    <source>
        <dbReference type="Proteomes" id="UP000534783"/>
    </source>
</evidence>
<evidence type="ECO:0000259" key="1">
    <source>
        <dbReference type="Pfam" id="PF01106"/>
    </source>
</evidence>
<sequence length="200" mass="21864">MPNHPIATLTEKAVQKVRQALQGRSDIGVRLTVIREAGDFKYKFDYVAPGGADPRDFALPCGEYQFFINRESETLIKGSTIDYSSTGLAQAWVIDNPNPAWDSELAREISKVFNETINPGLAEHGGHIKLVDLKENIVYVEMSGGCQGCAMAGKTLYHGVIRILSEKFPQITGLVDTTNHTAGAAPFFTTETGTIPTFKN</sequence>
<dbReference type="Gene3D" id="3.30.300.130">
    <property type="entry name" value="Fe-S cluster assembly (FSCA)"/>
    <property type="match status" value="1"/>
</dbReference>
<dbReference type="InterPro" id="IPR035903">
    <property type="entry name" value="HesB-like_dom_sf"/>
</dbReference>
<dbReference type="SUPFAM" id="SSF117916">
    <property type="entry name" value="Fe-S cluster assembly (FSCA) domain-like"/>
    <property type="match status" value="1"/>
</dbReference>
<dbReference type="PANTHER" id="PTHR11178">
    <property type="entry name" value="IRON-SULFUR CLUSTER SCAFFOLD PROTEIN NFU-RELATED"/>
    <property type="match status" value="1"/>
</dbReference>
<proteinExistence type="predicted"/>
<feature type="domain" description="NIF system FeS cluster assembly NifU C-terminal" evidence="1">
    <location>
        <begin position="109"/>
        <end position="173"/>
    </location>
</feature>
<dbReference type="Proteomes" id="UP000534783">
    <property type="component" value="Unassembled WGS sequence"/>
</dbReference>
<dbReference type="EMBL" id="VTOW01000001">
    <property type="protein sequence ID" value="NKE70728.1"/>
    <property type="molecule type" value="Genomic_DNA"/>
</dbReference>